<dbReference type="OrthoDB" id="85765at2157"/>
<comment type="subcellular location">
    <subcellularLocation>
        <location evidence="6">Cytoplasm</location>
    </subcellularLocation>
</comment>
<evidence type="ECO:0000313" key="8">
    <source>
        <dbReference type="EMBL" id="TSD16271.1"/>
    </source>
</evidence>
<organism evidence="8 9">
    <name type="scientific">Haloglomus irregulare</name>
    <dbReference type="NCBI Taxonomy" id="2234134"/>
    <lineage>
        <taxon>Archaea</taxon>
        <taxon>Methanobacteriati</taxon>
        <taxon>Methanobacteriota</taxon>
        <taxon>Stenosarchaea group</taxon>
        <taxon>Halobacteria</taxon>
        <taxon>Halobacteriales</taxon>
        <taxon>Natronomonadaceae</taxon>
        <taxon>Haloglomus</taxon>
    </lineage>
</organism>
<dbReference type="GO" id="GO:0030677">
    <property type="term" value="C:ribonuclease P complex"/>
    <property type="evidence" value="ECO:0007669"/>
    <property type="project" value="UniProtKB-UniRule"/>
</dbReference>
<dbReference type="InterPro" id="IPR016195">
    <property type="entry name" value="Pol/histidinol_Pase-like"/>
</dbReference>
<dbReference type="Pfam" id="PF01876">
    <property type="entry name" value="RNase_P_p30"/>
    <property type="match status" value="1"/>
</dbReference>
<keyword evidence="9" id="KW-1185">Reference proteome</keyword>
<dbReference type="Proteomes" id="UP000319894">
    <property type="component" value="Unassembled WGS sequence"/>
</dbReference>
<feature type="compositionally biased region" description="Acidic residues" evidence="7">
    <location>
        <begin position="1"/>
        <end position="11"/>
    </location>
</feature>
<evidence type="ECO:0000256" key="4">
    <source>
        <dbReference type="ARBA" id="ARBA00022759"/>
    </source>
</evidence>
<reference evidence="8 9" key="1">
    <citation type="submission" date="2018-06" db="EMBL/GenBank/DDBJ databases">
        <title>Natronomonas sp. F16-60 a new haloarchaeon isolated from a solar saltern of Isla Cristina, Huelva, Spain.</title>
        <authorList>
            <person name="Duran-Viseras A."/>
            <person name="Sanchez-Porro C."/>
            <person name="Ventosa A."/>
        </authorList>
    </citation>
    <scope>NUCLEOTIDE SEQUENCE [LARGE SCALE GENOMIC DNA]</scope>
    <source>
        <strain evidence="8 9">F16-60</strain>
    </source>
</reference>
<dbReference type="HAMAP" id="MF_00756">
    <property type="entry name" value="RNase_P_3"/>
    <property type="match status" value="1"/>
</dbReference>
<keyword evidence="4 6" id="KW-0255">Endonuclease</keyword>
<comment type="subunit">
    <text evidence="6">Consists of a catalytic RNA component and at least 4-5 protein subunits.</text>
</comment>
<dbReference type="GO" id="GO:0004526">
    <property type="term" value="F:ribonuclease P activity"/>
    <property type="evidence" value="ECO:0007669"/>
    <property type="project" value="UniProtKB-UniRule"/>
</dbReference>
<proteinExistence type="inferred from homology"/>
<feature type="region of interest" description="Disordered" evidence="7">
    <location>
        <begin position="1"/>
        <end position="22"/>
    </location>
</feature>
<dbReference type="RefSeq" id="WP_144260172.1">
    <property type="nucleotide sequence ID" value="NZ_QMDX01000001.1"/>
</dbReference>
<keyword evidence="5 6" id="KW-0378">Hydrolase</keyword>
<keyword evidence="2 6" id="KW-0819">tRNA processing</keyword>
<comment type="caution">
    <text evidence="8">The sequence shown here is derived from an EMBL/GenBank/DDBJ whole genome shotgun (WGS) entry which is preliminary data.</text>
</comment>
<protein>
    <recommendedName>
        <fullName evidence="6">Ribonuclease P protein component 3</fullName>
        <shortName evidence="6">RNase P component 3</shortName>
        <ecNumber evidence="6">3.1.26.5</ecNumber>
    </recommendedName>
    <alternativeName>
        <fullName evidence="6">Rpp30</fullName>
    </alternativeName>
</protein>
<dbReference type="InParanoid" id="A0A554NFW5"/>
<keyword evidence="1 6" id="KW-0963">Cytoplasm</keyword>
<dbReference type="GO" id="GO:0001682">
    <property type="term" value="P:tRNA 5'-leader removal"/>
    <property type="evidence" value="ECO:0007669"/>
    <property type="project" value="UniProtKB-UniRule"/>
</dbReference>
<comment type="catalytic activity">
    <reaction evidence="6">
        <text>Endonucleolytic cleavage of RNA, removing 5'-extranucleotides from tRNA precursor.</text>
        <dbReference type="EC" id="3.1.26.5"/>
    </reaction>
</comment>
<comment type="similarity">
    <text evidence="6">Belongs to the eukaryotic/archaeal RNase P protein component 3 family.</text>
</comment>
<evidence type="ECO:0000313" key="9">
    <source>
        <dbReference type="Proteomes" id="UP000319894"/>
    </source>
</evidence>
<dbReference type="EMBL" id="QMDX01000001">
    <property type="protein sequence ID" value="TSD16271.1"/>
    <property type="molecule type" value="Genomic_DNA"/>
</dbReference>
<evidence type="ECO:0000256" key="5">
    <source>
        <dbReference type="ARBA" id="ARBA00022801"/>
    </source>
</evidence>
<dbReference type="InterPro" id="IPR023539">
    <property type="entry name" value="RNase_P_comp-3_arc"/>
</dbReference>
<feature type="region of interest" description="Disordered" evidence="7">
    <location>
        <begin position="46"/>
        <end position="79"/>
    </location>
</feature>
<evidence type="ECO:0000256" key="7">
    <source>
        <dbReference type="SAM" id="MobiDB-lite"/>
    </source>
</evidence>
<evidence type="ECO:0000256" key="2">
    <source>
        <dbReference type="ARBA" id="ARBA00022694"/>
    </source>
</evidence>
<name>A0A554NFW5_9EURY</name>
<dbReference type="GO" id="GO:0005737">
    <property type="term" value="C:cytoplasm"/>
    <property type="evidence" value="ECO:0007669"/>
    <property type="project" value="UniProtKB-SubCell"/>
</dbReference>
<dbReference type="Gene3D" id="3.20.20.140">
    <property type="entry name" value="Metal-dependent hydrolases"/>
    <property type="match status" value="1"/>
</dbReference>
<evidence type="ECO:0000256" key="1">
    <source>
        <dbReference type="ARBA" id="ARBA00022490"/>
    </source>
</evidence>
<dbReference type="AlphaFoldDB" id="A0A554NFW5"/>
<sequence length="269" mass="28908">MSDQSGNDEDPGPYAAVHARPEGDATVARLALTAVEMGYEGLVVRNHGDADAEPLPAGNDGTDAEDGPSSREDPADGAYVPERVADAYDVDVVPAVEIRTDDRGQAAGLLSRYREERALVCVHGGPLNRWAVEDPRVDVLAHPMRGAGDVNHVVVKAAAHNGVRLEFDLSRVLARTGGERVQALRDLRKLREIVSYYDAPFVVSVDTDSYLGLRAPRALRAVGEVVGLPPGDVSAGLAEWGRLARRNRTRLGEDFIAPGVQSGRYEKVD</sequence>
<evidence type="ECO:0000256" key="6">
    <source>
        <dbReference type="HAMAP-Rule" id="MF_00756"/>
    </source>
</evidence>
<dbReference type="SUPFAM" id="SSF89550">
    <property type="entry name" value="PHP domain-like"/>
    <property type="match status" value="1"/>
</dbReference>
<gene>
    <name evidence="6" type="primary">rnp3</name>
    <name evidence="8" type="ORF">DP107_00475</name>
</gene>
<keyword evidence="3 6" id="KW-0540">Nuclease</keyword>
<evidence type="ECO:0000256" key="3">
    <source>
        <dbReference type="ARBA" id="ARBA00022722"/>
    </source>
</evidence>
<dbReference type="EC" id="3.1.26.5" evidence="6"/>
<accession>A0A554NFW5</accession>
<comment type="function">
    <text evidence="6">Part of ribonuclease P, a protein complex that generates mature tRNA molecules by cleaving their 5'-ends.</text>
</comment>
<dbReference type="InterPro" id="IPR002738">
    <property type="entry name" value="RNase_P_p30"/>
</dbReference>